<evidence type="ECO:0000313" key="4">
    <source>
        <dbReference type="Proteomes" id="UP000218231"/>
    </source>
</evidence>
<dbReference type="Gene3D" id="1.10.418.10">
    <property type="entry name" value="Calponin-like domain"/>
    <property type="match status" value="1"/>
</dbReference>
<accession>A0A2A2LAC2</accession>
<sequence>MSSDRATKSGIALEAQRKIHSKYDSKLAEQILNWVKSATGEPIDCSGDTSNFLSLFKDGTLLCKLANSLEPGAIKKVNSSSMAFKQMENISFFLNWAGKSVVKTELFQTVDLFEGQDPNAVLVCLSALARKGEKFGKTGLGPKEAEVEKREWSEEQLKAGQNIIGLQMGSNKGANASGINFGNTRHM</sequence>
<protein>
    <recommendedName>
        <fullName evidence="2">Calponin-homology (CH) domain-containing protein</fullName>
    </recommendedName>
</protein>
<dbReference type="GO" id="GO:0007015">
    <property type="term" value="P:actin filament organization"/>
    <property type="evidence" value="ECO:0007669"/>
    <property type="project" value="TreeGrafter"/>
</dbReference>
<dbReference type="PANTHER" id="PTHR47385:SF14">
    <property type="entry name" value="TRANSGELIN"/>
    <property type="match status" value="1"/>
</dbReference>
<comment type="caution">
    <text evidence="3">The sequence shown here is derived from an EMBL/GenBank/DDBJ whole genome shotgun (WGS) entry which is preliminary data.</text>
</comment>
<dbReference type="FunFam" id="1.10.418.10:FF:000075">
    <property type="entry name" value="Transgelin"/>
    <property type="match status" value="1"/>
</dbReference>
<evidence type="ECO:0000256" key="1">
    <source>
        <dbReference type="ARBA" id="ARBA00009631"/>
    </source>
</evidence>
<dbReference type="GO" id="GO:0051015">
    <property type="term" value="F:actin filament binding"/>
    <property type="evidence" value="ECO:0007669"/>
    <property type="project" value="TreeGrafter"/>
</dbReference>
<dbReference type="InterPro" id="IPR001715">
    <property type="entry name" value="CH_dom"/>
</dbReference>
<name>A0A2A2LAC2_9BILA</name>
<dbReference type="OrthoDB" id="21595at2759"/>
<dbReference type="InterPro" id="IPR036872">
    <property type="entry name" value="CH_dom_sf"/>
</dbReference>
<dbReference type="AlphaFoldDB" id="A0A2A2LAC2"/>
<reference evidence="3 4" key="1">
    <citation type="journal article" date="2017" name="Curr. Biol.">
        <title>Genome architecture and evolution of a unichromosomal asexual nematode.</title>
        <authorList>
            <person name="Fradin H."/>
            <person name="Zegar C."/>
            <person name="Gutwein M."/>
            <person name="Lucas J."/>
            <person name="Kovtun M."/>
            <person name="Corcoran D."/>
            <person name="Baugh L.R."/>
            <person name="Kiontke K."/>
            <person name="Gunsalus K."/>
            <person name="Fitch D.H."/>
            <person name="Piano F."/>
        </authorList>
    </citation>
    <scope>NUCLEOTIDE SEQUENCE [LARGE SCALE GENOMIC DNA]</scope>
    <source>
        <strain evidence="3">PF1309</strain>
    </source>
</reference>
<dbReference type="SMART" id="SM00033">
    <property type="entry name" value="CH"/>
    <property type="match status" value="1"/>
</dbReference>
<dbReference type="PROSITE" id="PS51122">
    <property type="entry name" value="CALPONIN_2"/>
    <property type="match status" value="1"/>
</dbReference>
<dbReference type="PANTHER" id="PTHR47385">
    <property type="entry name" value="CALPONIN"/>
    <property type="match status" value="1"/>
</dbReference>
<dbReference type="Pfam" id="PF00402">
    <property type="entry name" value="Calponin"/>
    <property type="match status" value="1"/>
</dbReference>
<dbReference type="GO" id="GO:0015629">
    <property type="term" value="C:actin cytoskeleton"/>
    <property type="evidence" value="ECO:0007669"/>
    <property type="project" value="TreeGrafter"/>
</dbReference>
<organism evidence="3 4">
    <name type="scientific">Diploscapter pachys</name>
    <dbReference type="NCBI Taxonomy" id="2018661"/>
    <lineage>
        <taxon>Eukaryota</taxon>
        <taxon>Metazoa</taxon>
        <taxon>Ecdysozoa</taxon>
        <taxon>Nematoda</taxon>
        <taxon>Chromadorea</taxon>
        <taxon>Rhabditida</taxon>
        <taxon>Rhabditina</taxon>
        <taxon>Rhabditomorpha</taxon>
        <taxon>Rhabditoidea</taxon>
        <taxon>Rhabditidae</taxon>
        <taxon>Diploscapter</taxon>
    </lineage>
</organism>
<dbReference type="InterPro" id="IPR050606">
    <property type="entry name" value="Calponin-like"/>
</dbReference>
<dbReference type="InterPro" id="IPR000557">
    <property type="entry name" value="Calponin_repeat"/>
</dbReference>
<evidence type="ECO:0000313" key="3">
    <source>
        <dbReference type="EMBL" id="PAV83139.1"/>
    </source>
</evidence>
<gene>
    <name evidence="3" type="ORF">WR25_23954</name>
</gene>
<dbReference type="PRINTS" id="PR00888">
    <property type="entry name" value="SM22CALPONIN"/>
</dbReference>
<dbReference type="SUPFAM" id="SSF47576">
    <property type="entry name" value="Calponin-homology domain, CH-domain"/>
    <property type="match status" value="1"/>
</dbReference>
<dbReference type="EMBL" id="LIAE01006990">
    <property type="protein sequence ID" value="PAV83139.1"/>
    <property type="molecule type" value="Genomic_DNA"/>
</dbReference>
<dbReference type="PROSITE" id="PS50021">
    <property type="entry name" value="CH"/>
    <property type="match status" value="1"/>
</dbReference>
<dbReference type="Proteomes" id="UP000218231">
    <property type="component" value="Unassembled WGS sequence"/>
</dbReference>
<evidence type="ECO:0000259" key="2">
    <source>
        <dbReference type="PROSITE" id="PS50021"/>
    </source>
</evidence>
<dbReference type="Pfam" id="PF00307">
    <property type="entry name" value="CH"/>
    <property type="match status" value="1"/>
</dbReference>
<keyword evidence="4" id="KW-1185">Reference proteome</keyword>
<comment type="similarity">
    <text evidence="1">Belongs to the calponin family.</text>
</comment>
<feature type="domain" description="Calponin-homology (CH)" evidence="2">
    <location>
        <begin position="25"/>
        <end position="133"/>
    </location>
</feature>
<proteinExistence type="inferred from homology"/>
<dbReference type="InterPro" id="IPR003096">
    <property type="entry name" value="SM22_calponin"/>
</dbReference>
<dbReference type="STRING" id="2018661.A0A2A2LAC2"/>